<dbReference type="AlphaFoldDB" id="A0A0K2SMA3"/>
<dbReference type="InterPro" id="IPR000843">
    <property type="entry name" value="HTH_LacI"/>
</dbReference>
<proteinExistence type="predicted"/>
<keyword evidence="6" id="KW-1185">Reference proteome</keyword>
<dbReference type="OrthoDB" id="9796186at2"/>
<keyword evidence="2" id="KW-0238">DNA-binding</keyword>
<dbReference type="InterPro" id="IPR046335">
    <property type="entry name" value="LacI/GalR-like_sensor"/>
</dbReference>
<dbReference type="CDD" id="cd01392">
    <property type="entry name" value="HTH_LacI"/>
    <property type="match status" value="1"/>
</dbReference>
<feature type="domain" description="HTH lacI-type" evidence="4">
    <location>
        <begin position="4"/>
        <end position="58"/>
    </location>
</feature>
<dbReference type="Proteomes" id="UP000065807">
    <property type="component" value="Chromosome"/>
</dbReference>
<keyword evidence="3" id="KW-0804">Transcription</keyword>
<evidence type="ECO:0000256" key="3">
    <source>
        <dbReference type="ARBA" id="ARBA00023163"/>
    </source>
</evidence>
<dbReference type="CDD" id="cd06267">
    <property type="entry name" value="PBP1_LacI_sugar_binding-like"/>
    <property type="match status" value="1"/>
</dbReference>
<dbReference type="InterPro" id="IPR028082">
    <property type="entry name" value="Peripla_BP_I"/>
</dbReference>
<reference evidence="6" key="2">
    <citation type="journal article" date="2016" name="Int. J. Syst. Evol. Microbiol.">
        <title>Complete genome sequence and cell structure of Limnochorda pilosa, a Gram-negative spore-former within the phylum Firmicutes.</title>
        <authorList>
            <person name="Watanabe M."/>
            <person name="Kojima H."/>
            <person name="Fukui M."/>
        </authorList>
    </citation>
    <scope>NUCLEOTIDE SEQUENCE [LARGE SCALE GENOMIC DNA]</scope>
    <source>
        <strain evidence="6">HC45</strain>
    </source>
</reference>
<protein>
    <submittedName>
        <fullName evidence="5">LacI family transcriptional regulator</fullName>
    </submittedName>
</protein>
<dbReference type="Pfam" id="PF13377">
    <property type="entry name" value="Peripla_BP_3"/>
    <property type="match status" value="1"/>
</dbReference>
<evidence type="ECO:0000259" key="4">
    <source>
        <dbReference type="PROSITE" id="PS50932"/>
    </source>
</evidence>
<evidence type="ECO:0000256" key="2">
    <source>
        <dbReference type="ARBA" id="ARBA00023125"/>
    </source>
</evidence>
<dbReference type="GO" id="GO:0003700">
    <property type="term" value="F:DNA-binding transcription factor activity"/>
    <property type="evidence" value="ECO:0007669"/>
    <property type="project" value="TreeGrafter"/>
</dbReference>
<dbReference type="Gene3D" id="3.40.50.2300">
    <property type="match status" value="2"/>
</dbReference>
<evidence type="ECO:0000313" key="5">
    <source>
        <dbReference type="EMBL" id="BAS27959.1"/>
    </source>
</evidence>
<reference evidence="6" key="1">
    <citation type="submission" date="2015-07" db="EMBL/GenBank/DDBJ databases">
        <title>Complete genome sequence and phylogenetic analysis of Limnochorda pilosa.</title>
        <authorList>
            <person name="Watanabe M."/>
            <person name="Kojima H."/>
            <person name="Fukui M."/>
        </authorList>
    </citation>
    <scope>NUCLEOTIDE SEQUENCE [LARGE SCALE GENOMIC DNA]</scope>
    <source>
        <strain evidence="6">HC45</strain>
    </source>
</reference>
<organism evidence="5 6">
    <name type="scientific">Limnochorda pilosa</name>
    <dbReference type="NCBI Taxonomy" id="1555112"/>
    <lineage>
        <taxon>Bacteria</taxon>
        <taxon>Bacillati</taxon>
        <taxon>Bacillota</taxon>
        <taxon>Limnochordia</taxon>
        <taxon>Limnochordales</taxon>
        <taxon>Limnochordaceae</taxon>
        <taxon>Limnochorda</taxon>
    </lineage>
</organism>
<dbReference type="SUPFAM" id="SSF47413">
    <property type="entry name" value="lambda repressor-like DNA-binding domains"/>
    <property type="match status" value="1"/>
</dbReference>
<sequence length="333" mass="35743">MGMVRLRDIASATGLSINTVSRALNGKPDVSPETRQHVLRTATRLGYRPNVVARNLRRQTSHTLGVVVPDFVNPFFAAVVQGIEAEARQRGYNIVLCNTSEDERLEAEALNILVEQRVAGILLTPVRTDARAVSELCGGPIPVVLIARDCPGLGLAAVLNDDAAGAYLAVEHLCSRGRSRILFVTAPFSNWSSLERYKGYSEALERQGVALVPERVIQVNPTSDAAYTTVKTALEDGVDFDAVFAFSDFVAIGVLRALKEANISVPDDVSVVGYDDIDIAGMLETPLTTVGVAKRRLGQEAARILIDRLADSDAGGAPGRVVLSPQLIVRDSV</sequence>
<dbReference type="PANTHER" id="PTHR30146">
    <property type="entry name" value="LACI-RELATED TRANSCRIPTIONAL REPRESSOR"/>
    <property type="match status" value="1"/>
</dbReference>
<dbReference type="SUPFAM" id="SSF53822">
    <property type="entry name" value="Periplasmic binding protein-like I"/>
    <property type="match status" value="1"/>
</dbReference>
<gene>
    <name evidence="5" type="ORF">LIP_2118</name>
</gene>
<accession>A0A0K2SMA3</accession>
<evidence type="ECO:0000313" key="6">
    <source>
        <dbReference type="Proteomes" id="UP000065807"/>
    </source>
</evidence>
<dbReference type="SMART" id="SM00354">
    <property type="entry name" value="HTH_LACI"/>
    <property type="match status" value="1"/>
</dbReference>
<evidence type="ECO:0000256" key="1">
    <source>
        <dbReference type="ARBA" id="ARBA00023015"/>
    </source>
</evidence>
<dbReference type="InterPro" id="IPR010982">
    <property type="entry name" value="Lambda_DNA-bd_dom_sf"/>
</dbReference>
<dbReference type="PANTHER" id="PTHR30146:SF109">
    <property type="entry name" value="HTH-TYPE TRANSCRIPTIONAL REGULATOR GALS"/>
    <property type="match status" value="1"/>
</dbReference>
<dbReference type="GO" id="GO:0000976">
    <property type="term" value="F:transcription cis-regulatory region binding"/>
    <property type="evidence" value="ECO:0007669"/>
    <property type="project" value="TreeGrafter"/>
</dbReference>
<dbReference type="PROSITE" id="PS50932">
    <property type="entry name" value="HTH_LACI_2"/>
    <property type="match status" value="1"/>
</dbReference>
<name>A0A0K2SMA3_LIMPI</name>
<dbReference type="Gene3D" id="1.10.260.40">
    <property type="entry name" value="lambda repressor-like DNA-binding domains"/>
    <property type="match status" value="1"/>
</dbReference>
<dbReference type="EMBL" id="AP014924">
    <property type="protein sequence ID" value="BAS27959.1"/>
    <property type="molecule type" value="Genomic_DNA"/>
</dbReference>
<dbReference type="Pfam" id="PF00356">
    <property type="entry name" value="LacI"/>
    <property type="match status" value="1"/>
</dbReference>
<dbReference type="STRING" id="1555112.LIP_2118"/>
<dbReference type="KEGG" id="lpil:LIP_2118"/>
<keyword evidence="1" id="KW-0805">Transcription regulation</keyword>